<organism evidence="1 2">
    <name type="scientific">Candidatus Roizmanbacteria bacterium RIFCSPHIGHO2_01_FULL_39_8</name>
    <dbReference type="NCBI Taxonomy" id="1802033"/>
    <lineage>
        <taxon>Bacteria</taxon>
        <taxon>Candidatus Roizmaniibacteriota</taxon>
    </lineage>
</organism>
<name>A0A1F7GFR4_9BACT</name>
<evidence type="ECO:0000313" key="1">
    <source>
        <dbReference type="EMBL" id="OGK17751.1"/>
    </source>
</evidence>
<dbReference type="Proteomes" id="UP000177026">
    <property type="component" value="Unassembled WGS sequence"/>
</dbReference>
<dbReference type="AlphaFoldDB" id="A0A1F7GFR4"/>
<proteinExistence type="predicted"/>
<dbReference type="EMBL" id="MFZI01000080">
    <property type="protein sequence ID" value="OGK17751.1"/>
    <property type="molecule type" value="Genomic_DNA"/>
</dbReference>
<accession>A0A1F7GFR4</accession>
<reference evidence="1 2" key="1">
    <citation type="journal article" date="2016" name="Nat. Commun.">
        <title>Thousands of microbial genomes shed light on interconnected biogeochemical processes in an aquifer system.</title>
        <authorList>
            <person name="Anantharaman K."/>
            <person name="Brown C.T."/>
            <person name="Hug L.A."/>
            <person name="Sharon I."/>
            <person name="Castelle C.J."/>
            <person name="Probst A.J."/>
            <person name="Thomas B.C."/>
            <person name="Singh A."/>
            <person name="Wilkins M.J."/>
            <person name="Karaoz U."/>
            <person name="Brodie E.L."/>
            <person name="Williams K.H."/>
            <person name="Hubbard S.S."/>
            <person name="Banfield J.F."/>
        </authorList>
    </citation>
    <scope>NUCLEOTIDE SEQUENCE [LARGE SCALE GENOMIC DNA]</scope>
</reference>
<sequence>MKKIDLLPLKYQFTSKPLLVGGRAKEYYGIRKSGPDTDLVVSQKDYENLAKKYPENKADLFGDLGVKLFGFEIWSTISWFNYDFLSEGSIGEKSYKIISLEKLLFLTALAIKKPKYLDDLRFIVRKIEELQRKKGKNSFISSISHK</sequence>
<protein>
    <recommendedName>
        <fullName evidence="3">Poly A polymerase head domain-containing protein</fullName>
    </recommendedName>
</protein>
<evidence type="ECO:0008006" key="3">
    <source>
        <dbReference type="Google" id="ProtNLM"/>
    </source>
</evidence>
<evidence type="ECO:0000313" key="2">
    <source>
        <dbReference type="Proteomes" id="UP000177026"/>
    </source>
</evidence>
<comment type="caution">
    <text evidence="1">The sequence shown here is derived from an EMBL/GenBank/DDBJ whole genome shotgun (WGS) entry which is preliminary data.</text>
</comment>
<gene>
    <name evidence="1" type="ORF">A2866_02110</name>
</gene>